<keyword evidence="3" id="KW-0862">Zinc</keyword>
<dbReference type="InterPro" id="IPR000058">
    <property type="entry name" value="Znf_AN1"/>
</dbReference>
<dbReference type="SMART" id="SM00154">
    <property type="entry name" value="ZnF_AN1"/>
    <property type="match status" value="1"/>
</dbReference>
<evidence type="ECO:0000259" key="5">
    <source>
        <dbReference type="PROSITE" id="PS51039"/>
    </source>
</evidence>
<reference evidence="6" key="1">
    <citation type="submission" date="2021-03" db="EMBL/GenBank/DDBJ databases">
        <authorList>
            <person name="Palmer J.M."/>
        </authorList>
    </citation>
    <scope>NUCLEOTIDE SEQUENCE</scope>
    <source>
        <strain evidence="6">ARV_011</strain>
    </source>
</reference>
<dbReference type="InterPro" id="IPR035896">
    <property type="entry name" value="AN1-like_Znf"/>
</dbReference>
<evidence type="ECO:0000313" key="6">
    <source>
        <dbReference type="EMBL" id="KAG7193054.1"/>
    </source>
</evidence>
<evidence type="ECO:0000256" key="2">
    <source>
        <dbReference type="ARBA" id="ARBA00022771"/>
    </source>
</evidence>
<dbReference type="InterPro" id="IPR057358">
    <property type="entry name" value="UBL_ZFAND1-like"/>
</dbReference>
<comment type="caution">
    <text evidence="6">The sequence shown here is derived from an EMBL/GenBank/DDBJ whole genome shotgun (WGS) entry which is preliminary data.</text>
</comment>
<dbReference type="PROSITE" id="PS51039">
    <property type="entry name" value="ZF_AN1"/>
    <property type="match status" value="1"/>
</dbReference>
<dbReference type="Proteomes" id="UP000790833">
    <property type="component" value="Unassembled WGS sequence"/>
</dbReference>
<evidence type="ECO:0000313" key="7">
    <source>
        <dbReference type="Proteomes" id="UP000790833"/>
    </source>
</evidence>
<gene>
    <name evidence="6" type="ORF">KQ657_001171</name>
</gene>
<dbReference type="Pfam" id="PF25327">
    <property type="entry name" value="UBL_ZFAND1"/>
    <property type="match status" value="1"/>
</dbReference>
<sequence>MSTALLMDKSKTPTEQGILNLGKNCAFCDQLDFLPFTCQYCKKVFCSNHRTEVAHKCPATTNNSVKANYRTPKNGPSAASLFPNRDADRERVNTLLEQSPGPSTRKSVALLRLKKFLNISPHSRSSSSKTSIGSIFGSSKLRQLAVASKSKTSDILLLKKSAKGDLKVTVPDRIYLWCLYISGDTDVTKIDFEKNQKPVFVSNKWPVGRALDLMADTLAISNFNNSTRDSENRLNIFKVKDGVPELVEPSERTISTFKTGETIYLVKGSIE</sequence>
<dbReference type="GO" id="GO:0008270">
    <property type="term" value="F:zinc ion binding"/>
    <property type="evidence" value="ECO:0007669"/>
    <property type="project" value="UniProtKB-KW"/>
</dbReference>
<dbReference type="SUPFAM" id="SSF118310">
    <property type="entry name" value="AN1-like Zinc finger"/>
    <property type="match status" value="1"/>
</dbReference>
<organism evidence="6 7">
    <name type="scientific">Scheffersomyces spartinae</name>
    <dbReference type="NCBI Taxonomy" id="45513"/>
    <lineage>
        <taxon>Eukaryota</taxon>
        <taxon>Fungi</taxon>
        <taxon>Dikarya</taxon>
        <taxon>Ascomycota</taxon>
        <taxon>Saccharomycotina</taxon>
        <taxon>Pichiomycetes</taxon>
        <taxon>Debaryomycetaceae</taxon>
        <taxon>Scheffersomyces</taxon>
    </lineage>
</organism>
<keyword evidence="7" id="KW-1185">Reference proteome</keyword>
<proteinExistence type="predicted"/>
<dbReference type="OrthoDB" id="431929at2759"/>
<keyword evidence="2 4" id="KW-0863">Zinc-finger</keyword>
<protein>
    <recommendedName>
        <fullName evidence="5">AN1-type domain-containing protein</fullName>
    </recommendedName>
</protein>
<dbReference type="EMBL" id="JAHMUF010000014">
    <property type="protein sequence ID" value="KAG7193054.1"/>
    <property type="molecule type" value="Genomic_DNA"/>
</dbReference>
<evidence type="ECO:0000256" key="4">
    <source>
        <dbReference type="PROSITE-ProRule" id="PRU00449"/>
    </source>
</evidence>
<name>A0A9P7V8L1_9ASCO</name>
<keyword evidence="1" id="KW-0479">Metal-binding</keyword>
<dbReference type="PANTHER" id="PTHR14677:SF40">
    <property type="entry name" value="CDC48-ASSOCIATED UBIQUITIN-LIKE_ZINC FINGER PROTEIN 1"/>
    <property type="match status" value="1"/>
</dbReference>
<dbReference type="AlphaFoldDB" id="A0A9P7V8L1"/>
<dbReference type="GO" id="GO:0005737">
    <property type="term" value="C:cytoplasm"/>
    <property type="evidence" value="ECO:0007669"/>
    <property type="project" value="TreeGrafter"/>
</dbReference>
<dbReference type="Gene3D" id="4.10.1110.10">
    <property type="entry name" value="AN1-like Zinc finger"/>
    <property type="match status" value="1"/>
</dbReference>
<evidence type="ECO:0000256" key="3">
    <source>
        <dbReference type="ARBA" id="ARBA00022833"/>
    </source>
</evidence>
<feature type="domain" description="AN1-type" evidence="5">
    <location>
        <begin position="19"/>
        <end position="65"/>
    </location>
</feature>
<accession>A0A9P7V8L1</accession>
<dbReference type="GeneID" id="66114545"/>
<dbReference type="Pfam" id="PF01428">
    <property type="entry name" value="zf-AN1"/>
    <property type="match status" value="1"/>
</dbReference>
<dbReference type="PANTHER" id="PTHR14677">
    <property type="entry name" value="ARSENITE INDUCUBLE RNA ASSOCIATED PROTEIN AIP-1-RELATED"/>
    <property type="match status" value="1"/>
</dbReference>
<evidence type="ECO:0000256" key="1">
    <source>
        <dbReference type="ARBA" id="ARBA00022723"/>
    </source>
</evidence>
<dbReference type="RefSeq" id="XP_043048603.1">
    <property type="nucleotide sequence ID" value="XM_043191971.1"/>
</dbReference>